<dbReference type="KEGG" id="gak:X907_1693"/>
<keyword evidence="11" id="KW-1185">Reference proteome</keyword>
<keyword evidence="5 9" id="KW-0540">Nuclease</keyword>
<dbReference type="PROSITE" id="PS00517">
    <property type="entry name" value="RNASE_3_1"/>
    <property type="match status" value="1"/>
</dbReference>
<keyword evidence="6 9" id="KW-0255">Endonuclease</keyword>
<keyword evidence="4 9" id="KW-0507">mRNA processing</keyword>
<dbReference type="PROSITE" id="PS50142">
    <property type="entry name" value="RNASE_3_2"/>
    <property type="match status" value="1"/>
</dbReference>
<dbReference type="SUPFAM" id="SSF54768">
    <property type="entry name" value="dsRNA-binding domain-like"/>
    <property type="match status" value="1"/>
</dbReference>
<evidence type="ECO:0000256" key="2">
    <source>
        <dbReference type="ARBA" id="ARBA00010183"/>
    </source>
</evidence>
<evidence type="ECO:0000313" key="11">
    <source>
        <dbReference type="Proteomes" id="UP000286954"/>
    </source>
</evidence>
<dbReference type="InterPro" id="IPR014720">
    <property type="entry name" value="dsRBD_dom"/>
</dbReference>
<dbReference type="HAMAP" id="MF_00104">
    <property type="entry name" value="RNase_III"/>
    <property type="match status" value="1"/>
</dbReference>
<dbReference type="GO" id="GO:0046872">
    <property type="term" value="F:metal ion binding"/>
    <property type="evidence" value="ECO:0007669"/>
    <property type="project" value="UniProtKB-KW"/>
</dbReference>
<dbReference type="InterPro" id="IPR036389">
    <property type="entry name" value="RNase_III_sf"/>
</dbReference>
<organism evidence="10 11">
    <name type="scientific">Glycocaulis alkaliphilus</name>
    <dbReference type="NCBI Taxonomy" id="1434191"/>
    <lineage>
        <taxon>Bacteria</taxon>
        <taxon>Pseudomonadati</taxon>
        <taxon>Pseudomonadota</taxon>
        <taxon>Alphaproteobacteria</taxon>
        <taxon>Maricaulales</taxon>
        <taxon>Maricaulaceae</taxon>
        <taxon>Glycocaulis</taxon>
    </lineage>
</organism>
<dbReference type="RefSeq" id="WP_127567002.1">
    <property type="nucleotide sequence ID" value="NZ_BMFB01000003.1"/>
</dbReference>
<comment type="similarity">
    <text evidence="2">Belongs to the ribonuclease III family.</text>
</comment>
<dbReference type="GO" id="GO:0004525">
    <property type="term" value="F:ribonuclease III activity"/>
    <property type="evidence" value="ECO:0007669"/>
    <property type="project" value="UniProtKB-UniRule"/>
</dbReference>
<dbReference type="Gene3D" id="3.30.160.20">
    <property type="match status" value="1"/>
</dbReference>
<dbReference type="Pfam" id="PF14622">
    <property type="entry name" value="Ribonucleas_3_3"/>
    <property type="match status" value="1"/>
</dbReference>
<dbReference type="Pfam" id="PF00035">
    <property type="entry name" value="dsrm"/>
    <property type="match status" value="1"/>
</dbReference>
<sequence length="229" mass="24920">MTNRLKQLEDAIGYKFTDPGLLEIALTHASHGDGRRRTDSNERMEFLGDRVLGLLVAEQLYSMFEGLSEGGLAHRLNALVNKGACARVARSIGLGEALLLSPGEERLGGREKESILGDACEALIGAIYLDGGLPAARAFFDSAWEEELAQLTRQTKDAKSYLQEWAARKSLPAPAYNLVSRKGPDHRPHFTVEVTIDGLEPAMGEGATKQAAQRAAADAMLKREHAHDQ</sequence>
<reference evidence="10 11" key="1">
    <citation type="submission" date="2016-12" db="EMBL/GenBank/DDBJ databases">
        <title>The genome of dimorphic prosthecate Glycocaulis alkaliphilus 6b-8t, isolated from crude oil dictates its adaptability in petroleum environments.</title>
        <authorList>
            <person name="Wu X.-L."/>
            <person name="Geng S."/>
        </authorList>
    </citation>
    <scope>NUCLEOTIDE SEQUENCE [LARGE SCALE GENOMIC DNA]</scope>
    <source>
        <strain evidence="10 11">6B-8</strain>
    </source>
</reference>
<dbReference type="InterPro" id="IPR000999">
    <property type="entry name" value="RNase_III_dom"/>
</dbReference>
<keyword evidence="9" id="KW-0963">Cytoplasm</keyword>
<accession>A0A3T0EAA4</accession>
<dbReference type="GO" id="GO:0010468">
    <property type="term" value="P:regulation of gene expression"/>
    <property type="evidence" value="ECO:0007669"/>
    <property type="project" value="TreeGrafter"/>
</dbReference>
<comment type="cofactor">
    <cofactor evidence="9">
        <name>Mg(2+)</name>
        <dbReference type="ChEBI" id="CHEBI:18420"/>
    </cofactor>
</comment>
<dbReference type="GO" id="GO:0006364">
    <property type="term" value="P:rRNA processing"/>
    <property type="evidence" value="ECO:0007669"/>
    <property type="project" value="UniProtKB-UniRule"/>
</dbReference>
<evidence type="ECO:0000313" key="10">
    <source>
        <dbReference type="EMBL" id="AZU04224.1"/>
    </source>
</evidence>
<dbReference type="Proteomes" id="UP000286954">
    <property type="component" value="Chromosome"/>
</dbReference>
<gene>
    <name evidence="9" type="primary">rnc</name>
    <name evidence="10" type="ORF">X907_1693</name>
</gene>
<dbReference type="AlphaFoldDB" id="A0A3T0EAA4"/>
<dbReference type="PANTHER" id="PTHR11207">
    <property type="entry name" value="RIBONUCLEASE III"/>
    <property type="match status" value="1"/>
</dbReference>
<evidence type="ECO:0000256" key="5">
    <source>
        <dbReference type="ARBA" id="ARBA00022722"/>
    </source>
</evidence>
<feature type="active site" evidence="9">
    <location>
        <position position="121"/>
    </location>
</feature>
<feature type="active site" evidence="9">
    <location>
        <position position="49"/>
    </location>
</feature>
<dbReference type="SMART" id="SM00535">
    <property type="entry name" value="RIBOc"/>
    <property type="match status" value="1"/>
</dbReference>
<evidence type="ECO:0000256" key="6">
    <source>
        <dbReference type="ARBA" id="ARBA00022759"/>
    </source>
</evidence>
<name>A0A3T0EAA4_9PROT</name>
<dbReference type="SUPFAM" id="SSF69065">
    <property type="entry name" value="RNase III domain-like"/>
    <property type="match status" value="1"/>
</dbReference>
<keyword evidence="9" id="KW-0479">Metal-binding</keyword>
<dbReference type="PROSITE" id="PS50137">
    <property type="entry name" value="DS_RBD"/>
    <property type="match status" value="1"/>
</dbReference>
<dbReference type="GO" id="GO:0006397">
    <property type="term" value="P:mRNA processing"/>
    <property type="evidence" value="ECO:0007669"/>
    <property type="project" value="UniProtKB-UniRule"/>
</dbReference>
<evidence type="ECO:0000256" key="1">
    <source>
        <dbReference type="ARBA" id="ARBA00000109"/>
    </source>
</evidence>
<dbReference type="InterPro" id="IPR011907">
    <property type="entry name" value="RNase_III"/>
</dbReference>
<dbReference type="NCBIfam" id="TIGR02191">
    <property type="entry name" value="RNaseIII"/>
    <property type="match status" value="1"/>
</dbReference>
<evidence type="ECO:0000256" key="8">
    <source>
        <dbReference type="ARBA" id="ARBA00022884"/>
    </source>
</evidence>
<dbReference type="CDD" id="cd10845">
    <property type="entry name" value="DSRM_RNAse_III_family"/>
    <property type="match status" value="1"/>
</dbReference>
<comment type="catalytic activity">
    <reaction evidence="1 9">
        <text>Endonucleolytic cleavage to 5'-phosphomonoester.</text>
        <dbReference type="EC" id="3.1.26.3"/>
    </reaction>
</comment>
<evidence type="ECO:0000256" key="9">
    <source>
        <dbReference type="HAMAP-Rule" id="MF_00104"/>
    </source>
</evidence>
<dbReference type="EMBL" id="CP018911">
    <property type="protein sequence ID" value="AZU04224.1"/>
    <property type="molecule type" value="Genomic_DNA"/>
</dbReference>
<proteinExistence type="inferred from homology"/>
<keyword evidence="9" id="KW-0819">tRNA processing</keyword>
<evidence type="ECO:0000256" key="4">
    <source>
        <dbReference type="ARBA" id="ARBA00022664"/>
    </source>
</evidence>
<comment type="subunit">
    <text evidence="9">Homodimer.</text>
</comment>
<dbReference type="GO" id="GO:0008033">
    <property type="term" value="P:tRNA processing"/>
    <property type="evidence" value="ECO:0007669"/>
    <property type="project" value="UniProtKB-KW"/>
</dbReference>
<dbReference type="PANTHER" id="PTHR11207:SF0">
    <property type="entry name" value="RIBONUCLEASE 3"/>
    <property type="match status" value="1"/>
</dbReference>
<comment type="function">
    <text evidence="9">Digests double-stranded RNA. Involved in the processing of primary rRNA transcript to yield the immediate precursors to the large and small rRNAs (23S and 16S). Processes some mRNAs, and tRNAs when they are encoded in the rRNA operon. Processes pre-crRNA and tracrRNA of type II CRISPR loci if present in the organism.</text>
</comment>
<dbReference type="EC" id="3.1.26.3" evidence="9"/>
<keyword evidence="3 9" id="KW-0698">rRNA processing</keyword>
<keyword evidence="8 9" id="KW-0694">RNA-binding</keyword>
<evidence type="ECO:0000256" key="3">
    <source>
        <dbReference type="ARBA" id="ARBA00022552"/>
    </source>
</evidence>
<keyword evidence="9" id="KW-0460">Magnesium</keyword>
<dbReference type="CDD" id="cd00593">
    <property type="entry name" value="RIBOc"/>
    <property type="match status" value="1"/>
</dbReference>
<comment type="subcellular location">
    <subcellularLocation>
        <location evidence="9">Cytoplasm</location>
    </subcellularLocation>
</comment>
<feature type="binding site" evidence="9">
    <location>
        <position position="45"/>
    </location>
    <ligand>
        <name>Mg(2+)</name>
        <dbReference type="ChEBI" id="CHEBI:18420"/>
    </ligand>
</feature>
<evidence type="ECO:0000256" key="7">
    <source>
        <dbReference type="ARBA" id="ARBA00022801"/>
    </source>
</evidence>
<dbReference type="SMART" id="SM00358">
    <property type="entry name" value="DSRM"/>
    <property type="match status" value="1"/>
</dbReference>
<dbReference type="GO" id="GO:0019843">
    <property type="term" value="F:rRNA binding"/>
    <property type="evidence" value="ECO:0007669"/>
    <property type="project" value="UniProtKB-KW"/>
</dbReference>
<dbReference type="GO" id="GO:0005737">
    <property type="term" value="C:cytoplasm"/>
    <property type="evidence" value="ECO:0007669"/>
    <property type="project" value="UniProtKB-SubCell"/>
</dbReference>
<protein>
    <recommendedName>
        <fullName evidence="9">Ribonuclease 3</fullName>
        <ecNumber evidence="9">3.1.26.3</ecNumber>
    </recommendedName>
    <alternativeName>
        <fullName evidence="9">Ribonuclease III</fullName>
        <shortName evidence="9">RNase III</shortName>
    </alternativeName>
</protein>
<dbReference type="OrthoDB" id="9805026at2"/>
<feature type="binding site" evidence="9">
    <location>
        <position position="118"/>
    </location>
    <ligand>
        <name>Mg(2+)</name>
        <dbReference type="ChEBI" id="CHEBI:18420"/>
    </ligand>
</feature>
<feature type="binding site" evidence="9">
    <location>
        <position position="121"/>
    </location>
    <ligand>
        <name>Mg(2+)</name>
        <dbReference type="ChEBI" id="CHEBI:18420"/>
    </ligand>
</feature>
<keyword evidence="7 9" id="KW-0378">Hydrolase</keyword>
<keyword evidence="9" id="KW-0699">rRNA-binding</keyword>
<dbReference type="GO" id="GO:0003725">
    <property type="term" value="F:double-stranded RNA binding"/>
    <property type="evidence" value="ECO:0007669"/>
    <property type="project" value="TreeGrafter"/>
</dbReference>
<dbReference type="FunFam" id="1.10.1520.10:FF:000001">
    <property type="entry name" value="Ribonuclease 3"/>
    <property type="match status" value="1"/>
</dbReference>
<dbReference type="Gene3D" id="1.10.1520.10">
    <property type="entry name" value="Ribonuclease III domain"/>
    <property type="match status" value="1"/>
</dbReference>